<dbReference type="AlphaFoldDB" id="A0A219AP43"/>
<comment type="caution">
    <text evidence="1">The sequence shown here is derived from an EMBL/GenBank/DDBJ whole genome shotgun (WGS) entry which is preliminary data.</text>
</comment>
<protein>
    <submittedName>
        <fullName evidence="1">Uncharacterized protein</fullName>
    </submittedName>
</protein>
<evidence type="ECO:0000313" key="2">
    <source>
        <dbReference type="Proteomes" id="UP000078397"/>
    </source>
</evidence>
<gene>
    <name evidence="1" type="ORF">VFPPC_18232</name>
</gene>
<reference evidence="1 2" key="1">
    <citation type="journal article" date="2016" name="PLoS Pathog.">
        <title>Biosynthesis of antibiotic leucinostatins in bio-control fungus Purpureocillium lilacinum and their inhibition on phytophthora revealed by genome mining.</title>
        <authorList>
            <person name="Wang G."/>
            <person name="Liu Z."/>
            <person name="Lin R."/>
            <person name="Li E."/>
            <person name="Mao Z."/>
            <person name="Ling J."/>
            <person name="Yang Y."/>
            <person name="Yin W.B."/>
            <person name="Xie B."/>
        </authorList>
    </citation>
    <scope>NUCLEOTIDE SEQUENCE [LARGE SCALE GENOMIC DNA]</scope>
    <source>
        <strain evidence="1">170</strain>
    </source>
</reference>
<keyword evidence="2" id="KW-1185">Reference proteome</keyword>
<proteinExistence type="predicted"/>
<dbReference type="RefSeq" id="XP_022285108.1">
    <property type="nucleotide sequence ID" value="XM_022429875.1"/>
</dbReference>
<accession>A0A219AP43</accession>
<dbReference type="GeneID" id="33937071"/>
<dbReference type="EMBL" id="LSBJ02000009">
    <property type="protein sequence ID" value="OWT42620.1"/>
    <property type="molecule type" value="Genomic_DNA"/>
</dbReference>
<evidence type="ECO:0000313" key="1">
    <source>
        <dbReference type="EMBL" id="OWT42620.1"/>
    </source>
</evidence>
<dbReference type="KEGG" id="pchm:VFPPC_18232"/>
<name>A0A219AP43_METCM</name>
<organism evidence="1 2">
    <name type="scientific">Pochonia chlamydosporia 170</name>
    <dbReference type="NCBI Taxonomy" id="1380566"/>
    <lineage>
        <taxon>Eukaryota</taxon>
        <taxon>Fungi</taxon>
        <taxon>Dikarya</taxon>
        <taxon>Ascomycota</taxon>
        <taxon>Pezizomycotina</taxon>
        <taxon>Sordariomycetes</taxon>
        <taxon>Hypocreomycetidae</taxon>
        <taxon>Hypocreales</taxon>
        <taxon>Clavicipitaceae</taxon>
        <taxon>Pochonia</taxon>
    </lineage>
</organism>
<sequence length="144" mass="15674">MHKLPVTAPSPASSDQPPSYHPSVLYSFTCFNTTNSFDADNNDFNSLSQVFDCSNLQAQASRFWTCPFPGCTALVARDILPNLDVLITTIDSFQKHLGTIASTENSTTKFSGLSSQIAKITWPTHQTHIDRLLFPGGLAGLLVP</sequence>
<dbReference type="Proteomes" id="UP000078397">
    <property type="component" value="Unassembled WGS sequence"/>
</dbReference>